<keyword evidence="7 12" id="KW-0560">Oxidoreductase</keyword>
<evidence type="ECO:0000256" key="6">
    <source>
        <dbReference type="ARBA" id="ARBA00022989"/>
    </source>
</evidence>
<evidence type="ECO:0000256" key="10">
    <source>
        <dbReference type="ARBA" id="ARBA00023136"/>
    </source>
</evidence>
<keyword evidence="9 12" id="KW-0503">Monooxygenase</keyword>
<dbReference type="GO" id="GO:0016705">
    <property type="term" value="F:oxidoreductase activity, acting on paired donors, with incorporation or reduction of molecular oxygen"/>
    <property type="evidence" value="ECO:0007669"/>
    <property type="project" value="InterPro"/>
</dbReference>
<dbReference type="PANTHER" id="PTHR47947:SF62">
    <property type="entry name" value="CYTOCHROME P450, FAMILY 81, SUBFAMILY D, POLYPEPTIDE 5"/>
    <property type="match status" value="1"/>
</dbReference>
<dbReference type="AlphaFoldDB" id="A0A2U1LQ76"/>
<dbReference type="InterPro" id="IPR050651">
    <property type="entry name" value="Plant_Cytochrome_P450_Monoox"/>
</dbReference>
<dbReference type="InterPro" id="IPR017972">
    <property type="entry name" value="Cyt_P450_CS"/>
</dbReference>
<evidence type="ECO:0000313" key="13">
    <source>
        <dbReference type="EMBL" id="PWA51134.1"/>
    </source>
</evidence>
<sequence>MEEVLKLMHTPYVGDFLPFFAWIDIGGHQKKMIALMKRVDVFFDEVIENRRRIGNSESGIMVDKLLALQEQEPELYTDQIIRGFIMKKMIALMKRVDVFFDEVIENRRRIGNSESGIMVDKLLALQEQEPELYTDQIIRGFIMIMLIAGTETPYLTLEWAMSLLLNHPNVMKKIKNEIDTHVGTHRLLQEDDLEKLSYLQNVINESLRLCPTLPMLLPREASQDTKIGGYFVPSGTMLLVNAWAIQRDPVLWDKPDEFIPERFEGRSDDKYKMLGFSVGRRGCPGTSLGYRVLGLALGTLIQAFEWEKIGDEQVDMNAFYGLSMAKLTPLQALCKPRPNMIPLFG</sequence>
<keyword evidence="10" id="KW-0472">Membrane</keyword>
<dbReference type="Pfam" id="PF00067">
    <property type="entry name" value="p450"/>
    <property type="match status" value="1"/>
</dbReference>
<reference evidence="13 14" key="1">
    <citation type="journal article" date="2018" name="Mol. Plant">
        <title>The genome of Artemisia annua provides insight into the evolution of Asteraceae family and artemisinin biosynthesis.</title>
        <authorList>
            <person name="Shen Q."/>
            <person name="Zhang L."/>
            <person name="Liao Z."/>
            <person name="Wang S."/>
            <person name="Yan T."/>
            <person name="Shi P."/>
            <person name="Liu M."/>
            <person name="Fu X."/>
            <person name="Pan Q."/>
            <person name="Wang Y."/>
            <person name="Lv Z."/>
            <person name="Lu X."/>
            <person name="Zhang F."/>
            <person name="Jiang W."/>
            <person name="Ma Y."/>
            <person name="Chen M."/>
            <person name="Hao X."/>
            <person name="Li L."/>
            <person name="Tang Y."/>
            <person name="Lv G."/>
            <person name="Zhou Y."/>
            <person name="Sun X."/>
            <person name="Brodelius P.E."/>
            <person name="Rose J.K.C."/>
            <person name="Tang K."/>
        </authorList>
    </citation>
    <scope>NUCLEOTIDE SEQUENCE [LARGE SCALE GENOMIC DNA]</scope>
    <source>
        <strain evidence="14">cv. Huhao1</strain>
        <tissue evidence="13">Leaf</tissue>
    </source>
</reference>
<evidence type="ECO:0000313" key="14">
    <source>
        <dbReference type="Proteomes" id="UP000245207"/>
    </source>
</evidence>
<comment type="caution">
    <text evidence="13">The sequence shown here is derived from an EMBL/GenBank/DDBJ whole genome shotgun (WGS) entry which is preliminary data.</text>
</comment>
<dbReference type="PRINTS" id="PR00463">
    <property type="entry name" value="EP450I"/>
</dbReference>
<dbReference type="GO" id="GO:0005506">
    <property type="term" value="F:iron ion binding"/>
    <property type="evidence" value="ECO:0007669"/>
    <property type="project" value="InterPro"/>
</dbReference>
<evidence type="ECO:0000256" key="9">
    <source>
        <dbReference type="ARBA" id="ARBA00023033"/>
    </source>
</evidence>
<gene>
    <name evidence="13" type="ORF">CTI12_AA466080</name>
</gene>
<evidence type="ECO:0000256" key="3">
    <source>
        <dbReference type="ARBA" id="ARBA00022617"/>
    </source>
</evidence>
<dbReference type="GO" id="GO:0020037">
    <property type="term" value="F:heme binding"/>
    <property type="evidence" value="ECO:0007669"/>
    <property type="project" value="InterPro"/>
</dbReference>
<dbReference type="InterPro" id="IPR001128">
    <property type="entry name" value="Cyt_P450"/>
</dbReference>
<dbReference type="InterPro" id="IPR036396">
    <property type="entry name" value="Cyt_P450_sf"/>
</dbReference>
<dbReference type="GO" id="GO:0016020">
    <property type="term" value="C:membrane"/>
    <property type="evidence" value="ECO:0007669"/>
    <property type="project" value="UniProtKB-SubCell"/>
</dbReference>
<keyword evidence="8 11" id="KW-0408">Iron</keyword>
<dbReference type="GO" id="GO:0004497">
    <property type="term" value="F:monooxygenase activity"/>
    <property type="evidence" value="ECO:0007669"/>
    <property type="project" value="UniProtKB-KW"/>
</dbReference>
<keyword evidence="14" id="KW-1185">Reference proteome</keyword>
<accession>A0A2U1LQ76</accession>
<keyword evidence="3 11" id="KW-0349">Heme</keyword>
<dbReference type="SUPFAM" id="SSF48264">
    <property type="entry name" value="Cytochrome P450"/>
    <property type="match status" value="2"/>
</dbReference>
<evidence type="ECO:0000256" key="12">
    <source>
        <dbReference type="RuleBase" id="RU000461"/>
    </source>
</evidence>
<proteinExistence type="inferred from homology"/>
<comment type="subcellular location">
    <subcellularLocation>
        <location evidence="1">Membrane</location>
        <topology evidence="1">Single-pass membrane protein</topology>
    </subcellularLocation>
</comment>
<feature type="binding site" description="axial binding residue" evidence="11">
    <location>
        <position position="283"/>
    </location>
    <ligand>
        <name>heme</name>
        <dbReference type="ChEBI" id="CHEBI:30413"/>
    </ligand>
    <ligandPart>
        <name>Fe</name>
        <dbReference type="ChEBI" id="CHEBI:18248"/>
    </ligandPart>
</feature>
<dbReference type="PROSITE" id="PS00086">
    <property type="entry name" value="CYTOCHROME_P450"/>
    <property type="match status" value="1"/>
</dbReference>
<keyword evidence="5 11" id="KW-0479">Metal-binding</keyword>
<dbReference type="PANTHER" id="PTHR47947">
    <property type="entry name" value="CYTOCHROME P450 82C3-RELATED"/>
    <property type="match status" value="1"/>
</dbReference>
<evidence type="ECO:0000256" key="7">
    <source>
        <dbReference type="ARBA" id="ARBA00023002"/>
    </source>
</evidence>
<dbReference type="Gene3D" id="1.10.630.10">
    <property type="entry name" value="Cytochrome P450"/>
    <property type="match status" value="2"/>
</dbReference>
<protein>
    <submittedName>
        <fullName evidence="13">Cytochrome P450</fullName>
    </submittedName>
</protein>
<dbReference type="STRING" id="35608.A0A2U1LQ76"/>
<evidence type="ECO:0000256" key="11">
    <source>
        <dbReference type="PIRSR" id="PIRSR602401-1"/>
    </source>
</evidence>
<evidence type="ECO:0000256" key="4">
    <source>
        <dbReference type="ARBA" id="ARBA00022692"/>
    </source>
</evidence>
<evidence type="ECO:0000256" key="1">
    <source>
        <dbReference type="ARBA" id="ARBA00004167"/>
    </source>
</evidence>
<organism evidence="13 14">
    <name type="scientific">Artemisia annua</name>
    <name type="common">Sweet wormwood</name>
    <dbReference type="NCBI Taxonomy" id="35608"/>
    <lineage>
        <taxon>Eukaryota</taxon>
        <taxon>Viridiplantae</taxon>
        <taxon>Streptophyta</taxon>
        <taxon>Embryophyta</taxon>
        <taxon>Tracheophyta</taxon>
        <taxon>Spermatophyta</taxon>
        <taxon>Magnoliopsida</taxon>
        <taxon>eudicotyledons</taxon>
        <taxon>Gunneridae</taxon>
        <taxon>Pentapetalae</taxon>
        <taxon>asterids</taxon>
        <taxon>campanulids</taxon>
        <taxon>Asterales</taxon>
        <taxon>Asteraceae</taxon>
        <taxon>Asteroideae</taxon>
        <taxon>Anthemideae</taxon>
        <taxon>Artemisiinae</taxon>
        <taxon>Artemisia</taxon>
    </lineage>
</organism>
<evidence type="ECO:0000256" key="5">
    <source>
        <dbReference type="ARBA" id="ARBA00022723"/>
    </source>
</evidence>
<dbReference type="Proteomes" id="UP000245207">
    <property type="component" value="Unassembled WGS sequence"/>
</dbReference>
<name>A0A2U1LQ76_ARTAN</name>
<dbReference type="InterPro" id="IPR002401">
    <property type="entry name" value="Cyt_P450_E_grp-I"/>
</dbReference>
<dbReference type="PRINTS" id="PR00385">
    <property type="entry name" value="P450"/>
</dbReference>
<comment type="cofactor">
    <cofactor evidence="11">
        <name>heme</name>
        <dbReference type="ChEBI" id="CHEBI:30413"/>
    </cofactor>
</comment>
<evidence type="ECO:0000256" key="2">
    <source>
        <dbReference type="ARBA" id="ARBA00010617"/>
    </source>
</evidence>
<evidence type="ECO:0000256" key="8">
    <source>
        <dbReference type="ARBA" id="ARBA00023004"/>
    </source>
</evidence>
<keyword evidence="6" id="KW-1133">Transmembrane helix</keyword>
<dbReference type="OrthoDB" id="1913883at2759"/>
<comment type="similarity">
    <text evidence="2 12">Belongs to the cytochrome P450 family.</text>
</comment>
<keyword evidence="4" id="KW-0812">Transmembrane</keyword>
<dbReference type="EMBL" id="PKPP01008272">
    <property type="protein sequence ID" value="PWA51134.1"/>
    <property type="molecule type" value="Genomic_DNA"/>
</dbReference>